<gene>
    <name evidence="2" type="ORF">VIBNI_0194</name>
</gene>
<geneLocation type="plasmid" evidence="2">
    <name>VIBNI_pA</name>
</geneLocation>
<dbReference type="PROSITE" id="PS50883">
    <property type="entry name" value="EAL"/>
    <property type="match status" value="1"/>
</dbReference>
<dbReference type="InterPro" id="IPR001633">
    <property type="entry name" value="EAL_dom"/>
</dbReference>
<dbReference type="AlphaFoldDB" id="A0A9P1NJZ3"/>
<dbReference type="Gene3D" id="3.20.20.450">
    <property type="entry name" value="EAL domain"/>
    <property type="match status" value="1"/>
</dbReference>
<evidence type="ECO:0000259" key="1">
    <source>
        <dbReference type="PROSITE" id="PS50883"/>
    </source>
</evidence>
<feature type="domain" description="EAL" evidence="1">
    <location>
        <begin position="1"/>
        <end position="237"/>
    </location>
</feature>
<reference evidence="2" key="1">
    <citation type="submission" date="2010-02" db="EMBL/GenBank/DDBJ databases">
        <authorList>
            <person name="Genoscope - CEA"/>
        </authorList>
    </citation>
    <scope>NUCLEOTIDE SEQUENCE</scope>
    <source>
        <plasmid evidence="2">VIBNI_pA</plasmid>
    </source>
</reference>
<dbReference type="EMBL" id="FP893246">
    <property type="protein sequence ID" value="CBJ93213.1"/>
    <property type="molecule type" value="Genomic_DNA"/>
</dbReference>
<sequence>MLETIEVNLTSEEISDHAKFFLQPIINPHTMKTVAFEFLTRFDYKNVNIEDFFSVVSDDVAKRLLRRQVDEINRVSCMNSYIFSLNVNARILADGPFINELVGSLNTRVAFELTTEPASDSEKKRVLKSIKLLKELGHYIWLDDYLSESITDALLNLVNWDLVKIDKSVLYQHLEQPDEMFDVVCNASDFGRRYVIIEGVETGYQHDKLTGYKCLHQGFYYGGLINCATLISLGRNI</sequence>
<proteinExistence type="predicted"/>
<name>A0A9P1NJZ3_9VIBR</name>
<dbReference type="InterPro" id="IPR035919">
    <property type="entry name" value="EAL_sf"/>
</dbReference>
<dbReference type="SMART" id="SM00052">
    <property type="entry name" value="EAL"/>
    <property type="match status" value="1"/>
</dbReference>
<dbReference type="Pfam" id="PF00563">
    <property type="entry name" value="EAL"/>
    <property type="match status" value="1"/>
</dbReference>
<dbReference type="SUPFAM" id="SSF141868">
    <property type="entry name" value="EAL domain-like"/>
    <property type="match status" value="1"/>
</dbReference>
<evidence type="ECO:0000313" key="2">
    <source>
        <dbReference type="EMBL" id="CBJ93213.1"/>
    </source>
</evidence>
<keyword evidence="2" id="KW-0614">Plasmid</keyword>
<accession>A0A9P1NJZ3</accession>
<protein>
    <recommendedName>
        <fullName evidence="1">EAL domain-containing protein</fullName>
    </recommendedName>
</protein>
<organism evidence="2">
    <name type="scientific">Vibrio nigripulchritudo</name>
    <dbReference type="NCBI Taxonomy" id="28173"/>
    <lineage>
        <taxon>Bacteria</taxon>
        <taxon>Pseudomonadati</taxon>
        <taxon>Pseudomonadota</taxon>
        <taxon>Gammaproteobacteria</taxon>
        <taxon>Vibrionales</taxon>
        <taxon>Vibrionaceae</taxon>
        <taxon>Vibrio</taxon>
    </lineage>
</organism>